<dbReference type="NCBIfam" id="NF003962">
    <property type="entry name" value="PRK05454.2-5"/>
    <property type="match status" value="1"/>
</dbReference>
<dbReference type="PANTHER" id="PTHR43867:SF5">
    <property type="entry name" value="GLUCANS BIOSYNTHESIS GLUCOSYLTRANSFERASE H"/>
    <property type="match status" value="1"/>
</dbReference>
<dbReference type="Pfam" id="PF13632">
    <property type="entry name" value="Glyco_trans_2_3"/>
    <property type="match status" value="1"/>
</dbReference>
<dbReference type="InterPro" id="IPR029044">
    <property type="entry name" value="Nucleotide-diphossugar_trans"/>
</dbReference>
<evidence type="ECO:0000256" key="11">
    <source>
        <dbReference type="ARBA" id="ARBA00023136"/>
    </source>
</evidence>
<evidence type="ECO:0000256" key="6">
    <source>
        <dbReference type="ARBA" id="ARBA00022519"/>
    </source>
</evidence>
<feature type="transmembrane region" description="Helical" evidence="12">
    <location>
        <begin position="526"/>
        <end position="548"/>
    </location>
</feature>
<evidence type="ECO:0000256" key="5">
    <source>
        <dbReference type="ARBA" id="ARBA00022475"/>
    </source>
</evidence>
<comment type="pathway">
    <text evidence="2">Glycan metabolism; osmoregulated periplasmic glucan (OPG) biosynthesis.</text>
</comment>
<evidence type="ECO:0000256" key="10">
    <source>
        <dbReference type="ARBA" id="ARBA00022989"/>
    </source>
</evidence>
<evidence type="ECO:0000256" key="2">
    <source>
        <dbReference type="ARBA" id="ARBA00005001"/>
    </source>
</evidence>
<comment type="similarity">
    <text evidence="3">Belongs to the glycosyltransferase 2 family. OpgH subfamily.</text>
</comment>
<dbReference type="GO" id="GO:0016758">
    <property type="term" value="F:hexosyltransferase activity"/>
    <property type="evidence" value="ECO:0007669"/>
    <property type="project" value="TreeGrafter"/>
</dbReference>
<evidence type="ECO:0000256" key="1">
    <source>
        <dbReference type="ARBA" id="ARBA00004429"/>
    </source>
</evidence>
<keyword evidence="8" id="KW-0808">Transferase</keyword>
<comment type="subcellular location">
    <subcellularLocation>
        <location evidence="1">Cell inner membrane</location>
        <topology evidence="1">Multi-pass membrane protein</topology>
    </subcellularLocation>
</comment>
<reference evidence="14 15" key="1">
    <citation type="submission" date="2016-10" db="EMBL/GenBank/DDBJ databases">
        <title>The genome sequence of Colletotrichum fioriniae PJ7.</title>
        <authorList>
            <person name="Baroncelli R."/>
        </authorList>
    </citation>
    <scope>NUCLEOTIDE SEQUENCE [LARGE SCALE GENOMIC DNA]</scope>
    <source>
        <strain evidence="14 15">IMI 309622</strain>
    </source>
</reference>
<protein>
    <recommendedName>
        <fullName evidence="4">Glucans biosynthesis glucosyltransferase H</fullName>
    </recommendedName>
</protein>
<dbReference type="Proteomes" id="UP001240678">
    <property type="component" value="Unassembled WGS sequence"/>
</dbReference>
<gene>
    <name evidence="14" type="ORF">CCOS01_13450</name>
</gene>
<dbReference type="AlphaFoldDB" id="A0AAJ0DVR8"/>
<dbReference type="PANTHER" id="PTHR43867">
    <property type="entry name" value="CELLULOSE SYNTHASE CATALYTIC SUBUNIT A [UDP-FORMING]"/>
    <property type="match status" value="1"/>
</dbReference>
<evidence type="ECO:0000313" key="14">
    <source>
        <dbReference type="EMBL" id="KAK1515257.1"/>
    </source>
</evidence>
<organism evidence="14 15">
    <name type="scientific">Colletotrichum costaricense</name>
    <dbReference type="NCBI Taxonomy" id="1209916"/>
    <lineage>
        <taxon>Eukaryota</taxon>
        <taxon>Fungi</taxon>
        <taxon>Dikarya</taxon>
        <taxon>Ascomycota</taxon>
        <taxon>Pezizomycotina</taxon>
        <taxon>Sordariomycetes</taxon>
        <taxon>Hypocreomycetidae</taxon>
        <taxon>Glomerellales</taxon>
        <taxon>Glomerellaceae</taxon>
        <taxon>Colletotrichum</taxon>
        <taxon>Colletotrichum acutatum species complex</taxon>
    </lineage>
</organism>
<keyword evidence="10 12" id="KW-1133">Transmembrane helix</keyword>
<evidence type="ECO:0000256" key="3">
    <source>
        <dbReference type="ARBA" id="ARBA00009337"/>
    </source>
</evidence>
<keyword evidence="7" id="KW-0328">Glycosyltransferase</keyword>
<dbReference type="GO" id="GO:0005886">
    <property type="term" value="C:plasma membrane"/>
    <property type="evidence" value="ECO:0007669"/>
    <property type="project" value="UniProtKB-SubCell"/>
</dbReference>
<evidence type="ECO:0000256" key="9">
    <source>
        <dbReference type="ARBA" id="ARBA00022692"/>
    </source>
</evidence>
<evidence type="ECO:0000256" key="7">
    <source>
        <dbReference type="ARBA" id="ARBA00022676"/>
    </source>
</evidence>
<evidence type="ECO:0000256" key="8">
    <source>
        <dbReference type="ARBA" id="ARBA00022679"/>
    </source>
</evidence>
<dbReference type="InterPro" id="IPR001173">
    <property type="entry name" value="Glyco_trans_2-like"/>
</dbReference>
<dbReference type="Gene3D" id="3.90.550.10">
    <property type="entry name" value="Spore Coat Polysaccharide Biosynthesis Protein SpsA, Chain A"/>
    <property type="match status" value="1"/>
</dbReference>
<keyword evidence="11 12" id="KW-0472">Membrane</keyword>
<dbReference type="InterPro" id="IPR050321">
    <property type="entry name" value="Glycosyltr_2/OpgH_subfam"/>
</dbReference>
<dbReference type="EMBL" id="MOOE01000017">
    <property type="protein sequence ID" value="KAK1515257.1"/>
    <property type="molecule type" value="Genomic_DNA"/>
</dbReference>
<feature type="transmembrane region" description="Helical" evidence="12">
    <location>
        <begin position="19"/>
        <end position="40"/>
    </location>
</feature>
<dbReference type="SUPFAM" id="SSF53448">
    <property type="entry name" value="Nucleotide-diphospho-sugar transferases"/>
    <property type="match status" value="1"/>
</dbReference>
<keyword evidence="6" id="KW-0997">Cell inner membrane</keyword>
<feature type="transmembrane region" description="Helical" evidence="12">
    <location>
        <begin position="458"/>
        <end position="480"/>
    </location>
</feature>
<comment type="caution">
    <text evidence="14">The sequence shown here is derived from an EMBL/GenBank/DDBJ whole genome shotgun (WGS) entry which is preliminary data.</text>
</comment>
<feature type="domain" description="Glycosyltransferase 2-like" evidence="13">
    <location>
        <begin position="203"/>
        <end position="398"/>
    </location>
</feature>
<evidence type="ECO:0000256" key="12">
    <source>
        <dbReference type="SAM" id="Phobius"/>
    </source>
</evidence>
<dbReference type="NCBIfam" id="NF003958">
    <property type="entry name" value="PRK05454.2-1"/>
    <property type="match status" value="1"/>
</dbReference>
<keyword evidence="9 12" id="KW-0812">Transmembrane</keyword>
<sequence length="591" mass="66604">MCVVASNREAWMSVSQRRFLVIALNSITILPFLWINFIVFVRSKHTLLDTVIVLCGTICIPWPIVSFWNSAIGLCIILFGNAERSVYPYFRPRGPLSKLRSTTALTIFMRNEDPGPVLDRLYAMYESLQQTNCLEHFRFVLLSDTDHVDVARSEEGVFAQHAVSVSEDMAKPLFYRRRDRNTGYKAGNLKDYLDNHSQGDDFFVTLDSDSAMSGDILVRLVSSMEENSLIGLLQTIVIGMPAVSAFTRLFQFGLRHGVRTYNMGFSWWAHDCALYWGHNAIIRTDAFHKHCMLPKLPGEPPLGGYILSHDLLEAMFMRRGGYEVRVLPIETESYETNPPTFLDFLCRELRWCQGTMQYWFMLSEPGIHPISRFQVYQTLTTYIGQACCVFMTLACITKEVIGEPSVIQMSLVFGWTPHLALAAFGIFPKLAGVFEAVTTSSRRYGGSFRCILSTFVELFLMTFIAPITALAVALFLCGLLKGKSITWDGQNRDRLGLSWRDSFRALWPQTVLGFGVLLAIRGTAELAWAIPSAVGLLLAILVAVITASPRFGDAITSMRLFEIPEEIELPLLLSKLLPAGFKAKKRIWGVR</sequence>
<accession>A0AAJ0DVR8</accession>
<proteinExistence type="inferred from homology"/>
<name>A0AAJ0DVR8_9PEZI</name>
<keyword evidence="5" id="KW-1003">Cell membrane</keyword>
<evidence type="ECO:0000259" key="13">
    <source>
        <dbReference type="Pfam" id="PF13632"/>
    </source>
</evidence>
<keyword evidence="15" id="KW-1185">Reference proteome</keyword>
<dbReference type="GeneID" id="85345143"/>
<evidence type="ECO:0000256" key="4">
    <source>
        <dbReference type="ARBA" id="ARBA00020585"/>
    </source>
</evidence>
<dbReference type="RefSeq" id="XP_060308024.1">
    <property type="nucleotide sequence ID" value="XM_060461596.1"/>
</dbReference>
<evidence type="ECO:0000313" key="15">
    <source>
        <dbReference type="Proteomes" id="UP001240678"/>
    </source>
</evidence>